<gene>
    <name evidence="3" type="ORF">PENNAL_c0010G07169</name>
</gene>
<keyword evidence="2" id="KW-0812">Transmembrane</keyword>
<accession>A0A1V6YUZ5</accession>
<dbReference type="EMBL" id="MOOB01000010">
    <property type="protein sequence ID" value="OQE91279.1"/>
    <property type="molecule type" value="Genomic_DNA"/>
</dbReference>
<keyword evidence="2" id="KW-1133">Transmembrane helix</keyword>
<dbReference type="Proteomes" id="UP000191691">
    <property type="component" value="Unassembled WGS sequence"/>
</dbReference>
<feature type="compositionally biased region" description="Basic and acidic residues" evidence="1">
    <location>
        <begin position="68"/>
        <end position="101"/>
    </location>
</feature>
<protein>
    <submittedName>
        <fullName evidence="3">Uncharacterized protein</fullName>
    </submittedName>
</protein>
<organism evidence="3 4">
    <name type="scientific">Penicillium nalgiovense</name>
    <dbReference type="NCBI Taxonomy" id="60175"/>
    <lineage>
        <taxon>Eukaryota</taxon>
        <taxon>Fungi</taxon>
        <taxon>Dikarya</taxon>
        <taxon>Ascomycota</taxon>
        <taxon>Pezizomycotina</taxon>
        <taxon>Eurotiomycetes</taxon>
        <taxon>Eurotiomycetidae</taxon>
        <taxon>Eurotiales</taxon>
        <taxon>Aspergillaceae</taxon>
        <taxon>Penicillium</taxon>
    </lineage>
</organism>
<evidence type="ECO:0000256" key="1">
    <source>
        <dbReference type="SAM" id="MobiDB-lite"/>
    </source>
</evidence>
<feature type="transmembrane region" description="Helical" evidence="2">
    <location>
        <begin position="38"/>
        <end position="62"/>
    </location>
</feature>
<evidence type="ECO:0000313" key="3">
    <source>
        <dbReference type="EMBL" id="OQE91279.1"/>
    </source>
</evidence>
<keyword evidence="4" id="KW-1185">Reference proteome</keyword>
<reference evidence="4" key="1">
    <citation type="journal article" date="2017" name="Nat. Microbiol.">
        <title>Global analysis of biosynthetic gene clusters reveals vast potential of secondary metabolite production in Penicillium species.</title>
        <authorList>
            <person name="Nielsen J.C."/>
            <person name="Grijseels S."/>
            <person name="Prigent S."/>
            <person name="Ji B."/>
            <person name="Dainat J."/>
            <person name="Nielsen K.F."/>
            <person name="Frisvad J.C."/>
            <person name="Workman M."/>
            <person name="Nielsen J."/>
        </authorList>
    </citation>
    <scope>NUCLEOTIDE SEQUENCE [LARGE SCALE GENOMIC DNA]</scope>
    <source>
        <strain evidence="4">IBT 13039</strain>
    </source>
</reference>
<proteinExistence type="predicted"/>
<comment type="caution">
    <text evidence="3">The sequence shown here is derived from an EMBL/GenBank/DDBJ whole genome shotgun (WGS) entry which is preliminary data.</text>
</comment>
<dbReference type="AlphaFoldDB" id="A0A1V6YUZ5"/>
<feature type="region of interest" description="Disordered" evidence="1">
    <location>
        <begin position="68"/>
        <end position="103"/>
    </location>
</feature>
<sequence length="167" mass="18995">MPFRIPFECEPFYMRPLLMIKEFFDLCIHMAIHFFIPIAVGLAIVFVIAFLALAILAALFGWDLSSDEDKANREKEKEEKENSGREQKERDQKGNQGKPDKIIFTSSFPVTAGRSNGTVDLEKRLEIELELLGEMVVARKERLEALKKTRLGDDASDLEVLGKVGYD</sequence>
<name>A0A1V6YUZ5_PENNA</name>
<evidence type="ECO:0000313" key="4">
    <source>
        <dbReference type="Proteomes" id="UP000191691"/>
    </source>
</evidence>
<dbReference type="OMA" id="RIPFECE"/>
<evidence type="ECO:0000256" key="2">
    <source>
        <dbReference type="SAM" id="Phobius"/>
    </source>
</evidence>
<keyword evidence="2" id="KW-0472">Membrane</keyword>